<keyword evidence="2" id="KW-0472">Membrane</keyword>
<dbReference type="eggNOG" id="ENOG502QVQ9">
    <property type="taxonomic scope" value="Eukaryota"/>
</dbReference>
<evidence type="ECO:0000313" key="3">
    <source>
        <dbReference type="EMBL" id="CCF59372.1"/>
    </source>
</evidence>
<dbReference type="InterPro" id="IPR009571">
    <property type="entry name" value="SUR7/Rim9-like_fungi"/>
</dbReference>
<dbReference type="GO" id="GO:0051285">
    <property type="term" value="C:cell cortex of cell tip"/>
    <property type="evidence" value="ECO:0007669"/>
    <property type="project" value="TreeGrafter"/>
</dbReference>
<dbReference type="GO" id="GO:0015909">
    <property type="term" value="P:long-chain fatty acid transport"/>
    <property type="evidence" value="ECO:0007669"/>
    <property type="project" value="EnsemblFungi"/>
</dbReference>
<gene>
    <name evidence="3" type="primary">KAFR0G03400</name>
    <name evidence="3" type="ORF">KAFR_0G03400</name>
</gene>
<feature type="transmembrane region" description="Helical" evidence="2">
    <location>
        <begin position="574"/>
        <end position="601"/>
    </location>
</feature>
<dbReference type="HOGENOM" id="CLU_402815_0_0_1"/>
<dbReference type="KEGG" id="kaf:KAFR_0G03400"/>
<dbReference type="PANTHER" id="PTHR28019">
    <property type="entry name" value="CELL MEMBRANE PROTEIN YLR413W-RELATED"/>
    <property type="match status" value="1"/>
</dbReference>
<keyword evidence="2" id="KW-1133">Transmembrane helix</keyword>
<dbReference type="Proteomes" id="UP000005220">
    <property type="component" value="Chromosome 7"/>
</dbReference>
<dbReference type="GO" id="GO:0031505">
    <property type="term" value="P:fungal-type cell wall organization"/>
    <property type="evidence" value="ECO:0007669"/>
    <property type="project" value="TreeGrafter"/>
</dbReference>
<name>H2AYC2_KAZAF</name>
<feature type="region of interest" description="Disordered" evidence="1">
    <location>
        <begin position="681"/>
        <end position="732"/>
    </location>
</feature>
<dbReference type="InParanoid" id="H2AYC2"/>
<keyword evidence="4" id="KW-1185">Reference proteome</keyword>
<dbReference type="RefSeq" id="XP_003958507.1">
    <property type="nucleotide sequence ID" value="XM_003958458.1"/>
</dbReference>
<feature type="transmembrane region" description="Helical" evidence="2">
    <location>
        <begin position="543"/>
        <end position="567"/>
    </location>
</feature>
<dbReference type="PANTHER" id="PTHR28019:SF2">
    <property type="entry name" value="CELL MEMBRANE PROTEIN YLR413W-RELATED"/>
    <property type="match status" value="1"/>
</dbReference>
<sequence length="732" mass="79278">MLSHNSRPFNVLLILISIVLLFATFILTIVGTAGSTSNYNPINRIYLGDADISHINVTKVLPQFDSTLKILGTNMLNQSNTVESIFHSISGIASNESSLAALLQILSTTENTDATVDSMLDLSKLLLDDSSSQMATAMLAQINQLFDASSNDTMTLLSLETLIGLELQNNSNSNVTAMTLNLLNGSSNPLDSVKNLETLNDLSTDDKENLVPVFELFQNTNNATGLMASLATVMSNGESISGSRATLLLTALQSQLASGANVSSVISSLSGLITSDERPVVNAIADILEYSTDTNTTLSILEELVSNNVTSSEYARTALTSLASIVADSSNTTNALMTVSELSNASISNSTLTTMQLASLTSLLESSNDEGTTISVLSNLQNAMTSSSTIVESVPSLFTLLSSSSDPMGTYRALVVIVGWAHDNPSEFQSTLTLLENYKNAPNKVTSEQLIEMSPDLLEFLNVATSYRIAIFNLCKANANNEILSCSKPHAVQNLDIRAIIYESLEDSDFKPFMDALDIQADDLHLEGKLLHREHEYVSAVRAILALNLLTIIFSFFLIVVLIILLFKFRIIGIISVVMAFCVALFSILSGIITAVIAEVIKSGTYEDNYGVVYKSGQNYMGLIWSGFAFAFISFFLIVWYVVRYRKMLKAEREEQEKGNYYNDVVDDVSSTELDANAAMDTSDTISSVERQKNSAAITTTNGNSNEKMNSESNYVISDSSGEDQVPNGNIV</sequence>
<feature type="transmembrane region" description="Helical" evidence="2">
    <location>
        <begin position="621"/>
        <end position="643"/>
    </location>
</feature>
<dbReference type="GeneID" id="13887351"/>
<dbReference type="AlphaFoldDB" id="H2AYC2"/>
<feature type="compositionally biased region" description="Polar residues" evidence="1">
    <location>
        <begin position="681"/>
        <end position="720"/>
    </location>
</feature>
<feature type="transmembrane region" description="Helical" evidence="2">
    <location>
        <begin position="12"/>
        <end position="34"/>
    </location>
</feature>
<dbReference type="OrthoDB" id="4068213at2759"/>
<organism evidence="3 4">
    <name type="scientific">Kazachstania africana (strain ATCC 22294 / BCRC 22015 / CBS 2517 / CECT 1963 / NBRC 1671 / NRRL Y-8276)</name>
    <name type="common">Yeast</name>
    <name type="synonym">Kluyveromyces africanus</name>
    <dbReference type="NCBI Taxonomy" id="1071382"/>
    <lineage>
        <taxon>Eukaryota</taxon>
        <taxon>Fungi</taxon>
        <taxon>Dikarya</taxon>
        <taxon>Ascomycota</taxon>
        <taxon>Saccharomycotina</taxon>
        <taxon>Saccharomycetes</taxon>
        <taxon>Saccharomycetales</taxon>
        <taxon>Saccharomycetaceae</taxon>
        <taxon>Kazachstania</taxon>
    </lineage>
</organism>
<proteinExistence type="predicted"/>
<dbReference type="GO" id="GO:0005886">
    <property type="term" value="C:plasma membrane"/>
    <property type="evidence" value="ECO:0007669"/>
    <property type="project" value="InterPro"/>
</dbReference>
<dbReference type="InterPro" id="IPR052413">
    <property type="entry name" value="SUR7_domain"/>
</dbReference>
<evidence type="ECO:0000256" key="2">
    <source>
        <dbReference type="SAM" id="Phobius"/>
    </source>
</evidence>
<evidence type="ECO:0000256" key="1">
    <source>
        <dbReference type="SAM" id="MobiDB-lite"/>
    </source>
</evidence>
<evidence type="ECO:0000313" key="4">
    <source>
        <dbReference type="Proteomes" id="UP000005220"/>
    </source>
</evidence>
<protein>
    <submittedName>
        <fullName evidence="3">Uncharacterized protein</fullName>
    </submittedName>
</protein>
<keyword evidence="2" id="KW-0812">Transmembrane</keyword>
<dbReference type="EMBL" id="HE650827">
    <property type="protein sequence ID" value="CCF59372.1"/>
    <property type="molecule type" value="Genomic_DNA"/>
</dbReference>
<dbReference type="Pfam" id="PF06687">
    <property type="entry name" value="SUR7"/>
    <property type="match status" value="1"/>
</dbReference>
<reference evidence="3 4" key="1">
    <citation type="journal article" date="2011" name="Proc. Natl. Acad. Sci. U.S.A.">
        <title>Evolutionary erosion of yeast sex chromosomes by mating-type switching accidents.</title>
        <authorList>
            <person name="Gordon J.L."/>
            <person name="Armisen D."/>
            <person name="Proux-Wera E."/>
            <person name="Oheigeartaigh S.S."/>
            <person name="Byrne K.P."/>
            <person name="Wolfe K.H."/>
        </authorList>
    </citation>
    <scope>NUCLEOTIDE SEQUENCE [LARGE SCALE GENOMIC DNA]</scope>
    <source>
        <strain evidence="4">ATCC 22294 / BCRC 22015 / CBS 2517 / CECT 1963 / NBRC 1671 / NRRL Y-8276</strain>
    </source>
</reference>
<accession>H2AYC2</accession>